<name>A0ABT9D630_9CELL</name>
<evidence type="ECO:0000256" key="1">
    <source>
        <dbReference type="ARBA" id="ARBA00022729"/>
    </source>
</evidence>
<comment type="caution">
    <text evidence="3">The sequence shown here is derived from an EMBL/GenBank/DDBJ whole genome shotgun (WGS) entry which is preliminary data.</text>
</comment>
<dbReference type="RefSeq" id="WP_304599957.1">
    <property type="nucleotide sequence ID" value="NZ_JAUQYP010000001.1"/>
</dbReference>
<gene>
    <name evidence="3" type="ORF">Q6348_03610</name>
</gene>
<keyword evidence="4" id="KW-1185">Reference proteome</keyword>
<feature type="signal peptide" evidence="2">
    <location>
        <begin position="1"/>
        <end position="26"/>
    </location>
</feature>
<keyword evidence="1 2" id="KW-0732">Signal</keyword>
<organism evidence="3 4">
    <name type="scientific">Actinotalea lenta</name>
    <dbReference type="NCBI Taxonomy" id="3064654"/>
    <lineage>
        <taxon>Bacteria</taxon>
        <taxon>Bacillati</taxon>
        <taxon>Actinomycetota</taxon>
        <taxon>Actinomycetes</taxon>
        <taxon>Micrococcales</taxon>
        <taxon>Cellulomonadaceae</taxon>
        <taxon>Actinotalea</taxon>
    </lineage>
</organism>
<evidence type="ECO:0000313" key="3">
    <source>
        <dbReference type="EMBL" id="MDO8106279.1"/>
    </source>
</evidence>
<dbReference type="InterPro" id="IPR005948">
    <property type="entry name" value="ThiB-like"/>
</dbReference>
<dbReference type="Pfam" id="PF13343">
    <property type="entry name" value="SBP_bac_6"/>
    <property type="match status" value="1"/>
</dbReference>
<protein>
    <submittedName>
        <fullName evidence="3">Thiamine ABC transporter substrate-binding protein</fullName>
    </submittedName>
</protein>
<proteinExistence type="predicted"/>
<reference evidence="3 4" key="1">
    <citation type="submission" date="2023-07" db="EMBL/GenBank/DDBJ databases">
        <title>Description of novel actinomycetes strains, isolated from tidal flat sediment.</title>
        <authorList>
            <person name="Lu C."/>
        </authorList>
    </citation>
    <scope>NUCLEOTIDE SEQUENCE [LARGE SCALE GENOMIC DNA]</scope>
    <source>
        <strain evidence="3 4">SYSU T00b441</strain>
    </source>
</reference>
<dbReference type="Gene3D" id="3.40.190.10">
    <property type="entry name" value="Periplasmic binding protein-like II"/>
    <property type="match status" value="2"/>
</dbReference>
<dbReference type="NCBIfam" id="TIGR01254">
    <property type="entry name" value="sfuA"/>
    <property type="match status" value="1"/>
</dbReference>
<dbReference type="PANTHER" id="PTHR30006:SF2">
    <property type="entry name" value="ABC TRANSPORTER SUBSTRATE-BINDING PROTEIN"/>
    <property type="match status" value="1"/>
</dbReference>
<evidence type="ECO:0000313" key="4">
    <source>
        <dbReference type="Proteomes" id="UP001232536"/>
    </source>
</evidence>
<dbReference type="PROSITE" id="PS51257">
    <property type="entry name" value="PROKAR_LIPOPROTEIN"/>
    <property type="match status" value="1"/>
</dbReference>
<dbReference type="CDD" id="cd13545">
    <property type="entry name" value="PBP2_TbpA"/>
    <property type="match status" value="1"/>
</dbReference>
<dbReference type="Proteomes" id="UP001232536">
    <property type="component" value="Unassembled WGS sequence"/>
</dbReference>
<dbReference type="EMBL" id="JAUQYP010000001">
    <property type="protein sequence ID" value="MDO8106279.1"/>
    <property type="molecule type" value="Genomic_DNA"/>
</dbReference>
<feature type="chain" id="PRO_5045330170" evidence="2">
    <location>
        <begin position="27"/>
        <end position="360"/>
    </location>
</feature>
<evidence type="ECO:0000256" key="2">
    <source>
        <dbReference type="SAM" id="SignalP"/>
    </source>
</evidence>
<sequence length="360" mass="37151">MSRSIRTRWAVPAVVGALALAGCAGAGSTSGGTASPSGGSAAPGGTVVLVTHDSFALPDALISQFESDTGLTLDVRAQGDAGAMVNQLVLTKDAPIGDAVFGIDNTFASRAVDAGVLAPYQATLPDSAKQYTVGDSGELTPIDVGDVCVNADLEWFSKHDLAVPSTLEDLTKPEYKGLLAVENPATSSPGLAFLLATVGAFGADGWQGYWQELVANDVQVASSWSDAYYVDFSGPSSDGDKPLVVSYASSPPDEVPDGATSAPTTALLNTCFRQVEYAGVLAGAANPDGAKKVVDWLLSPAVQAAIPESMYMYPVDSSVALPTSWTKYAPLATKPFSVSPAEITAHRDDWIQAWTSLVVG</sequence>
<dbReference type="PANTHER" id="PTHR30006">
    <property type="entry name" value="THIAMINE-BINDING PERIPLASMIC PROTEIN-RELATED"/>
    <property type="match status" value="1"/>
</dbReference>
<accession>A0ABT9D630</accession>
<dbReference type="SUPFAM" id="SSF53850">
    <property type="entry name" value="Periplasmic binding protein-like II"/>
    <property type="match status" value="1"/>
</dbReference>